<dbReference type="RefSeq" id="WP_144278524.1">
    <property type="nucleotide sequence ID" value="NZ_CP041730.1"/>
</dbReference>
<dbReference type="KEGG" id="cari:FNU76_12585"/>
<sequence length="284" mass="30422">MQRRSLALGLSLLLAAAVVGAIWKSRQPTAAGDNAIAFGTPACEPVKLLTGSAKFAFLQDPRVSAELAKQGLCPELSKSGNFKDDAARAGDFDAVWPAGANAANDFVQALNGKGAVSTHPVFASPLAIASWKPLLPVFQQNGLLDAASGEFLLDKALPLMLAGTRWNELRDNTVYAVNKGLLVNTPDIRKSNTGLLYIALLAWMKHKHEVPTTQEAAIGLASELSPLITRQGFQESTLAGPFEDYIGQGMGKAPLVLIYESQFVEATRQGKLRDKHVMLYPVRA</sequence>
<evidence type="ECO:0008006" key="3">
    <source>
        <dbReference type="Google" id="ProtNLM"/>
    </source>
</evidence>
<protein>
    <recommendedName>
        <fullName evidence="3">ABC transporter substrate-binding protein</fullName>
    </recommendedName>
</protein>
<keyword evidence="2" id="KW-1185">Reference proteome</keyword>
<dbReference type="AlphaFoldDB" id="A0A516SG43"/>
<organism evidence="1 2">
    <name type="scientific">Chitinimonas arctica</name>
    <dbReference type="NCBI Taxonomy" id="2594795"/>
    <lineage>
        <taxon>Bacteria</taxon>
        <taxon>Pseudomonadati</taxon>
        <taxon>Pseudomonadota</taxon>
        <taxon>Betaproteobacteria</taxon>
        <taxon>Neisseriales</taxon>
        <taxon>Chitinibacteraceae</taxon>
        <taxon>Chitinimonas</taxon>
    </lineage>
</organism>
<proteinExistence type="predicted"/>
<dbReference type="Proteomes" id="UP000317550">
    <property type="component" value="Chromosome"/>
</dbReference>
<name>A0A516SG43_9NEIS</name>
<evidence type="ECO:0000313" key="1">
    <source>
        <dbReference type="EMBL" id="QDQ27131.1"/>
    </source>
</evidence>
<accession>A0A516SG43</accession>
<gene>
    <name evidence="1" type="ORF">FNU76_12585</name>
</gene>
<dbReference type="EMBL" id="CP041730">
    <property type="protein sequence ID" value="QDQ27131.1"/>
    <property type="molecule type" value="Genomic_DNA"/>
</dbReference>
<dbReference type="OrthoDB" id="5418945at2"/>
<evidence type="ECO:0000313" key="2">
    <source>
        <dbReference type="Proteomes" id="UP000317550"/>
    </source>
</evidence>
<reference evidence="2" key="1">
    <citation type="submission" date="2019-07" db="EMBL/GenBank/DDBJ databases">
        <title>Chitinimonas sp. nov., isolated from Ny-Alesund, arctica soil.</title>
        <authorList>
            <person name="Xu Q."/>
            <person name="Peng F."/>
        </authorList>
    </citation>
    <scope>NUCLEOTIDE SEQUENCE [LARGE SCALE GENOMIC DNA]</scope>
    <source>
        <strain evidence="2">R3-44</strain>
    </source>
</reference>